<dbReference type="EMBL" id="FOBF01000034">
    <property type="protein sequence ID" value="SEN72615.1"/>
    <property type="molecule type" value="Genomic_DNA"/>
</dbReference>
<sequence>MVAIMTRGAWVALAAIFLPLAVVLGLVMTPVWRDNARLEALYERASDYPLPPRTREYFPMDRDVTFGKNLIGGSGSYCDYRIRITLATALTEKEIRDYYDKATIRGAEHKAMISLYFQDPDEAGGRRVIVEVYDSHRWNWDWRCI</sequence>
<reference evidence="1 2" key="1">
    <citation type="submission" date="2016-10" db="EMBL/GenBank/DDBJ databases">
        <authorList>
            <person name="de Groot N.N."/>
        </authorList>
    </citation>
    <scope>NUCLEOTIDE SEQUENCE [LARGE SCALE GENOMIC DNA]</scope>
    <source>
        <strain evidence="1 2">DSM 43357</strain>
    </source>
</reference>
<keyword evidence="2" id="KW-1185">Reference proteome</keyword>
<name>A0A1H8IWU2_9ACTN</name>
<organism evidence="1 2">
    <name type="scientific">Nonomuraea pusilla</name>
    <dbReference type="NCBI Taxonomy" id="46177"/>
    <lineage>
        <taxon>Bacteria</taxon>
        <taxon>Bacillati</taxon>
        <taxon>Actinomycetota</taxon>
        <taxon>Actinomycetes</taxon>
        <taxon>Streptosporangiales</taxon>
        <taxon>Streptosporangiaceae</taxon>
        <taxon>Nonomuraea</taxon>
    </lineage>
</organism>
<proteinExistence type="predicted"/>
<evidence type="ECO:0000313" key="2">
    <source>
        <dbReference type="Proteomes" id="UP000198953"/>
    </source>
</evidence>
<protein>
    <submittedName>
        <fullName evidence="1">Uncharacterized protein</fullName>
    </submittedName>
</protein>
<evidence type="ECO:0000313" key="1">
    <source>
        <dbReference type="EMBL" id="SEN72615.1"/>
    </source>
</evidence>
<dbReference type="Proteomes" id="UP000198953">
    <property type="component" value="Unassembled WGS sequence"/>
</dbReference>
<dbReference type="AlphaFoldDB" id="A0A1H8IWU2"/>
<gene>
    <name evidence="1" type="ORF">SAMN05660976_08165</name>
</gene>
<accession>A0A1H8IWU2</accession>